<dbReference type="InterPro" id="IPR023214">
    <property type="entry name" value="HAD_sf"/>
</dbReference>
<dbReference type="InterPro" id="IPR010037">
    <property type="entry name" value="FkbH_domain"/>
</dbReference>
<evidence type="ECO:0000313" key="3">
    <source>
        <dbReference type="Proteomes" id="UP000190675"/>
    </source>
</evidence>
<dbReference type="GO" id="GO:0016788">
    <property type="term" value="F:hydrolase activity, acting on ester bonds"/>
    <property type="evidence" value="ECO:0007669"/>
    <property type="project" value="UniProtKB-ARBA"/>
</dbReference>
<dbReference type="Proteomes" id="UP000190675">
    <property type="component" value="Chromosome I"/>
</dbReference>
<dbReference type="OrthoDB" id="323926at2"/>
<dbReference type="EMBL" id="LT670818">
    <property type="protein sequence ID" value="SHH64426.1"/>
    <property type="molecule type" value="Genomic_DNA"/>
</dbReference>
<dbReference type="InterPro" id="IPR036514">
    <property type="entry name" value="SGNH_hydro_sf"/>
</dbReference>
<dbReference type="NCBIfam" id="TIGR01681">
    <property type="entry name" value="HAD-SF-IIIC"/>
    <property type="match status" value="1"/>
</dbReference>
<gene>
    <name evidence="2" type="ORF">SAMN05444169_8532</name>
</gene>
<dbReference type="AlphaFoldDB" id="A0A1M5UNG9"/>
<dbReference type="NCBIfam" id="TIGR01686">
    <property type="entry name" value="FkbH"/>
    <property type="match status" value="1"/>
</dbReference>
<evidence type="ECO:0000259" key="1">
    <source>
        <dbReference type="Pfam" id="PF21211"/>
    </source>
</evidence>
<feature type="domain" description="BF1531-like N-terminal" evidence="1">
    <location>
        <begin position="73"/>
        <end position="261"/>
    </location>
</feature>
<proteinExistence type="predicted"/>
<reference evidence="2 3" key="1">
    <citation type="submission" date="2016-11" db="EMBL/GenBank/DDBJ databases">
        <authorList>
            <person name="Jaros S."/>
            <person name="Januszkiewicz K."/>
            <person name="Wedrychowicz H."/>
        </authorList>
    </citation>
    <scope>NUCLEOTIDE SEQUENCE [LARGE SCALE GENOMIC DNA]</scope>
    <source>
        <strain evidence="2 3">GAS242</strain>
    </source>
</reference>
<protein>
    <submittedName>
        <fullName evidence="2">HAD-superfamily phosphatase, subfamily IIIC/FkbH-like domain-containing protein</fullName>
    </submittedName>
</protein>
<dbReference type="InterPro" id="IPR010033">
    <property type="entry name" value="HAD_SF_ppase_IIIC"/>
</dbReference>
<evidence type="ECO:0000313" key="2">
    <source>
        <dbReference type="EMBL" id="SHH64426.1"/>
    </source>
</evidence>
<dbReference type="Pfam" id="PF21211">
    <property type="entry name" value="FkbH_N"/>
    <property type="match status" value="1"/>
</dbReference>
<name>A0A1M5UNG9_9BRAD</name>
<sequence length="645" mass="70320">MIDLYENLSWLPPPAEDFAAQCKALGASSEADGTAIGLLATAAHDINQLTRLAKTIGTVKSRAGSLRPLTPFRLGILSNGTMDYFVTALIATAPRFGIALDVIATSFDQALQEAIDPSSDLRLANPDAVLVALDYRGFGLQATLGDKVRSTALVEAAMNQLDAICAGLRSSQAISIVQTVVPPSETLFGSLDATVSGTTRQMCEALNIAIRQRFTGGEALVFDSAALAETVGLARWHDPTQWALAKLPCSLSMIPLYADHLCRLIGALRGQSRRALVLDLDNTLWGGVIGDDGMNGITIGQGDATGEAYLALHRYALDLRQRGVVLAVSSKNDDEVARQPFREHPDMLLKEDHFAVFQANWSDKASNIEAIANALSLGLDALVFVDDNPAERALVRQKLPAVAVPEMPSDPALYVRTLAAAGYFEATTFSAEDRKRSAYYEGNARRLELQSGSGDLDSYLRSLKMSATFAPFDALSRNRITQLINKSNQFNLTTRRYTEAEVAALERDPNVFTLQVRLSDQFGDNGMICVVICRRADEAWMIDTWLMSCRVLKRRVEEAVLLQLADHANRHGIFELHAKYIPSGRNSMVKDHYAKLGFTAMNPHSATDGETEWRLRVADIARTDLPLEIKSFEMSGTAVGEISPV</sequence>
<dbReference type="RefSeq" id="WP_079571950.1">
    <property type="nucleotide sequence ID" value="NZ_LT670818.1"/>
</dbReference>
<organism evidence="2 3">
    <name type="scientific">Bradyrhizobium erythrophlei</name>
    <dbReference type="NCBI Taxonomy" id="1437360"/>
    <lineage>
        <taxon>Bacteria</taxon>
        <taxon>Pseudomonadati</taxon>
        <taxon>Pseudomonadota</taxon>
        <taxon>Alphaproteobacteria</taxon>
        <taxon>Hyphomicrobiales</taxon>
        <taxon>Nitrobacteraceae</taxon>
        <taxon>Bradyrhizobium</taxon>
    </lineage>
</organism>
<dbReference type="Gene3D" id="3.40.50.1110">
    <property type="entry name" value="SGNH hydrolase"/>
    <property type="match status" value="1"/>
</dbReference>
<accession>A0A1M5UNG9</accession>
<dbReference type="SUPFAM" id="SSF56784">
    <property type="entry name" value="HAD-like"/>
    <property type="match status" value="1"/>
</dbReference>
<dbReference type="InterPro" id="IPR049369">
    <property type="entry name" value="BF1531-like_N"/>
</dbReference>
<dbReference type="InterPro" id="IPR036412">
    <property type="entry name" value="HAD-like_sf"/>
</dbReference>
<dbReference type="Gene3D" id="3.40.50.1000">
    <property type="entry name" value="HAD superfamily/HAD-like"/>
    <property type="match status" value="1"/>
</dbReference>